<name>A0A3M0G534_9ACTN</name>
<dbReference type="EMBL" id="REFW01000002">
    <property type="protein sequence ID" value="RMB59985.1"/>
    <property type="molecule type" value="Genomic_DNA"/>
</dbReference>
<gene>
    <name evidence="5" type="ORF">EAX62_09695</name>
</gene>
<dbReference type="SUPFAM" id="SSF46689">
    <property type="entry name" value="Homeodomain-like"/>
    <property type="match status" value="1"/>
</dbReference>
<reference evidence="5 6" key="1">
    <citation type="submission" date="2018-10" db="EMBL/GenBank/DDBJ databases">
        <title>Tessaracoccus antarcticuss sp. nov., isolated from sediment.</title>
        <authorList>
            <person name="Zhou L.Y."/>
            <person name="Du Z.J."/>
        </authorList>
    </citation>
    <scope>NUCLEOTIDE SEQUENCE [LARGE SCALE GENOMIC DNA]</scope>
    <source>
        <strain evidence="5 6">JDX10</strain>
    </source>
</reference>
<evidence type="ECO:0000256" key="1">
    <source>
        <dbReference type="ARBA" id="ARBA00023125"/>
    </source>
</evidence>
<sequence>MSDGSDAEEAVSTMDDKASAPLAASQGTKALRRDVTREKLLTTAYNEFREAGYLKTTIKGVCEKAGFTRGAFYSNFRSKEELIEAIYLQANQRQSHEIRKAVVETLSELHALNPSSPVEIATVIPGALRRLQFGSTEEARWYGLVTELRGASVRHAEARRVLQAAQEDLYRQLEVVLGELLERTSTRLLLPLRDVVILAVGLYEQELGAVSMGQFSEGENGAAKALERLLQVIAMPKG</sequence>
<dbReference type="RefSeq" id="WP_121901465.1">
    <property type="nucleotide sequence ID" value="NZ_REFW01000002.1"/>
</dbReference>
<keyword evidence="6" id="KW-1185">Reference proteome</keyword>
<protein>
    <submittedName>
        <fullName evidence="5">TetR/AcrR family transcriptional regulator</fullName>
    </submittedName>
</protein>
<feature type="domain" description="HTH tetR-type" evidence="4">
    <location>
        <begin position="34"/>
        <end position="94"/>
    </location>
</feature>
<dbReference type="InterPro" id="IPR009057">
    <property type="entry name" value="Homeodomain-like_sf"/>
</dbReference>
<evidence type="ECO:0000256" key="3">
    <source>
        <dbReference type="SAM" id="MobiDB-lite"/>
    </source>
</evidence>
<evidence type="ECO:0000313" key="6">
    <source>
        <dbReference type="Proteomes" id="UP000275256"/>
    </source>
</evidence>
<dbReference type="InterPro" id="IPR001647">
    <property type="entry name" value="HTH_TetR"/>
</dbReference>
<comment type="caution">
    <text evidence="5">The sequence shown here is derived from an EMBL/GenBank/DDBJ whole genome shotgun (WGS) entry which is preliminary data.</text>
</comment>
<evidence type="ECO:0000313" key="5">
    <source>
        <dbReference type="EMBL" id="RMB59985.1"/>
    </source>
</evidence>
<proteinExistence type="predicted"/>
<dbReference type="InterPro" id="IPR050624">
    <property type="entry name" value="HTH-type_Tx_Regulator"/>
</dbReference>
<dbReference type="Gene3D" id="1.10.357.10">
    <property type="entry name" value="Tetracycline Repressor, domain 2"/>
    <property type="match status" value="1"/>
</dbReference>
<dbReference type="PRINTS" id="PR00455">
    <property type="entry name" value="HTHTETR"/>
</dbReference>
<accession>A0A3M0G534</accession>
<dbReference type="PANTHER" id="PTHR43479:SF11">
    <property type="entry name" value="ACREF_ENVCD OPERON REPRESSOR-RELATED"/>
    <property type="match status" value="1"/>
</dbReference>
<keyword evidence="1 2" id="KW-0238">DNA-binding</keyword>
<dbReference type="AlphaFoldDB" id="A0A3M0G534"/>
<dbReference type="GO" id="GO:0003677">
    <property type="term" value="F:DNA binding"/>
    <property type="evidence" value="ECO:0007669"/>
    <property type="project" value="UniProtKB-UniRule"/>
</dbReference>
<dbReference type="OrthoDB" id="7252896at2"/>
<dbReference type="PANTHER" id="PTHR43479">
    <property type="entry name" value="ACREF/ENVCD OPERON REPRESSOR-RELATED"/>
    <property type="match status" value="1"/>
</dbReference>
<feature type="DNA-binding region" description="H-T-H motif" evidence="2">
    <location>
        <begin position="57"/>
        <end position="76"/>
    </location>
</feature>
<dbReference type="Pfam" id="PF00440">
    <property type="entry name" value="TetR_N"/>
    <property type="match status" value="1"/>
</dbReference>
<evidence type="ECO:0000256" key="2">
    <source>
        <dbReference type="PROSITE-ProRule" id="PRU00335"/>
    </source>
</evidence>
<organism evidence="5 6">
    <name type="scientific">Tessaracoccus antarcticus</name>
    <dbReference type="NCBI Taxonomy" id="2479848"/>
    <lineage>
        <taxon>Bacteria</taxon>
        <taxon>Bacillati</taxon>
        <taxon>Actinomycetota</taxon>
        <taxon>Actinomycetes</taxon>
        <taxon>Propionibacteriales</taxon>
        <taxon>Propionibacteriaceae</taxon>
        <taxon>Tessaracoccus</taxon>
    </lineage>
</organism>
<evidence type="ECO:0000259" key="4">
    <source>
        <dbReference type="PROSITE" id="PS50977"/>
    </source>
</evidence>
<dbReference type="PROSITE" id="PS50977">
    <property type="entry name" value="HTH_TETR_2"/>
    <property type="match status" value="1"/>
</dbReference>
<dbReference type="Proteomes" id="UP000275256">
    <property type="component" value="Unassembled WGS sequence"/>
</dbReference>
<feature type="region of interest" description="Disordered" evidence="3">
    <location>
        <begin position="1"/>
        <end position="30"/>
    </location>
</feature>